<evidence type="ECO:0000256" key="7">
    <source>
        <dbReference type="ARBA" id="ARBA00023136"/>
    </source>
</evidence>
<comment type="similarity">
    <text evidence="8">Belongs to the ABC transporter superfamily. ABCB family. Heavy Metal importer (TC 3.A.1.210) subfamily.</text>
</comment>
<evidence type="ECO:0000259" key="14">
    <source>
        <dbReference type="PROSITE" id="PS50929"/>
    </source>
</evidence>
<reference evidence="15" key="1">
    <citation type="submission" date="2020-03" db="EMBL/GenBank/DDBJ databases">
        <title>Transcriptomic Profiling of the Digestive Tract of the Rat Flea, Xenopsylla cheopis, Following Blood Feeding and Infection with Yersinia pestis.</title>
        <authorList>
            <person name="Bland D.M."/>
            <person name="Martens C.A."/>
            <person name="Virtaneva K."/>
            <person name="Kanakabandi K."/>
            <person name="Long D."/>
            <person name="Rosenke R."/>
            <person name="Saturday G.A."/>
            <person name="Hoyt F.H."/>
            <person name="Bruno D.P."/>
            <person name="Ribeiro J.M.C."/>
            <person name="Hinnebusch J."/>
        </authorList>
    </citation>
    <scope>NUCLEOTIDE SEQUENCE</scope>
</reference>
<comment type="subcellular location">
    <subcellularLocation>
        <location evidence="1">Mitochondrion membrane</location>
        <topology evidence="1">Multi-pass membrane protein</topology>
    </subcellularLocation>
</comment>
<name>A0A6M2DYM3_XENCH</name>
<evidence type="ECO:0000256" key="5">
    <source>
        <dbReference type="ARBA" id="ARBA00022840"/>
    </source>
</evidence>
<dbReference type="SUPFAM" id="SSF52540">
    <property type="entry name" value="P-loop containing nucleoside triphosphate hydrolases"/>
    <property type="match status" value="1"/>
</dbReference>
<evidence type="ECO:0000256" key="1">
    <source>
        <dbReference type="ARBA" id="ARBA00004225"/>
    </source>
</evidence>
<dbReference type="GO" id="GO:0005524">
    <property type="term" value="F:ATP binding"/>
    <property type="evidence" value="ECO:0007669"/>
    <property type="project" value="UniProtKB-KW"/>
</dbReference>
<dbReference type="InterPro" id="IPR003593">
    <property type="entry name" value="AAA+_ATPase"/>
</dbReference>
<dbReference type="GO" id="GO:0140359">
    <property type="term" value="F:ABC-type transporter activity"/>
    <property type="evidence" value="ECO:0007669"/>
    <property type="project" value="InterPro"/>
</dbReference>
<dbReference type="AlphaFoldDB" id="A0A6M2DYM3"/>
<evidence type="ECO:0000256" key="9">
    <source>
        <dbReference type="ARBA" id="ARBA00041016"/>
    </source>
</evidence>
<evidence type="ECO:0000256" key="6">
    <source>
        <dbReference type="ARBA" id="ARBA00022989"/>
    </source>
</evidence>
<dbReference type="PROSITE" id="PS50929">
    <property type="entry name" value="ABC_TM1F"/>
    <property type="match status" value="1"/>
</dbReference>
<dbReference type="GO" id="GO:0006879">
    <property type="term" value="P:intracellular iron ion homeostasis"/>
    <property type="evidence" value="ECO:0007669"/>
    <property type="project" value="TreeGrafter"/>
</dbReference>
<accession>A0A6M2DYM3</accession>
<sequence length="484" mass="54308">MVFNIVPTIFELLLVSTILGYKCGLAFAGISMGGVFAYTVYTLLITQWRTKFRVQMNQAENEASNKAIDSLINYETVKYFCNEPYEIKRYNKLLEKYEKANLNTSESLAMLNFGQSAIFSIALSTIMLLAGQEIIKGNMTVGDLVLVNGLVFQLSIPLGFLGSVYREVRQALIDMQSMFTLMGHESKIKSETNLPPLIITPSTSTIEFRNVYFRYTDNLLKQSKYSDKAKMIEERLKENAINRSFKDDLFDRNDESWILKDVSFKIPAGSKYAIVGGSGCGKSTIVRLLYRFFDPESGQILIDGKDIRSCDVASVRKNIAIVPQESVLFHDTMRHNIAYGDLSSNDEELLKVSKLAELHDTIEQWPDGYDTQVGERGMKLSGGEKQRVAIARAILKNSPIMIFDEATSSLDSITEYNILQALSKASQGRTSLSIAHRLCTIMTSDVIIVLENGKVAEVGKHEELLANTNGLYSRLWQAQTRDSN</sequence>
<dbReference type="InterPro" id="IPR003439">
    <property type="entry name" value="ABC_transporter-like_ATP-bd"/>
</dbReference>
<dbReference type="EMBL" id="GIIL01007596">
    <property type="protein sequence ID" value="NOV51322.1"/>
    <property type="molecule type" value="Transcribed_RNA"/>
</dbReference>
<keyword evidence="6 12" id="KW-1133">Transmembrane helix</keyword>
<feature type="transmembrane region" description="Helical" evidence="12">
    <location>
        <begin position="25"/>
        <end position="46"/>
    </location>
</feature>
<evidence type="ECO:0000256" key="12">
    <source>
        <dbReference type="SAM" id="Phobius"/>
    </source>
</evidence>
<dbReference type="Gene3D" id="1.20.1560.10">
    <property type="entry name" value="ABC transporter type 1, transmembrane domain"/>
    <property type="match status" value="1"/>
</dbReference>
<evidence type="ECO:0000256" key="2">
    <source>
        <dbReference type="ARBA" id="ARBA00022448"/>
    </source>
</evidence>
<dbReference type="GO" id="GO:0005743">
    <property type="term" value="C:mitochondrial inner membrane"/>
    <property type="evidence" value="ECO:0007669"/>
    <property type="project" value="TreeGrafter"/>
</dbReference>
<evidence type="ECO:0000256" key="3">
    <source>
        <dbReference type="ARBA" id="ARBA00022692"/>
    </source>
</evidence>
<evidence type="ECO:0000313" key="15">
    <source>
        <dbReference type="EMBL" id="NOV51322.1"/>
    </source>
</evidence>
<evidence type="ECO:0000256" key="11">
    <source>
        <dbReference type="ARBA" id="ARBA00048046"/>
    </source>
</evidence>
<dbReference type="InterPro" id="IPR036640">
    <property type="entry name" value="ABC1_TM_sf"/>
</dbReference>
<dbReference type="SMART" id="SM00382">
    <property type="entry name" value="AAA"/>
    <property type="match status" value="1"/>
</dbReference>
<dbReference type="PANTHER" id="PTHR24221">
    <property type="entry name" value="ATP-BINDING CASSETTE SUB-FAMILY B"/>
    <property type="match status" value="1"/>
</dbReference>
<dbReference type="InterPro" id="IPR039421">
    <property type="entry name" value="Type_1_exporter"/>
</dbReference>
<keyword evidence="2" id="KW-0813">Transport</keyword>
<dbReference type="CDD" id="cd18582">
    <property type="entry name" value="ABC_6TM_ATM1_ABCB7"/>
    <property type="match status" value="1"/>
</dbReference>
<comment type="catalytic activity">
    <reaction evidence="11">
        <text>(glutathione)4[2Fe(III)-2S] cluster(in) + ATP + H2O = (glutathione)4[2Fe(III)-2S] cluster(out) + ADP + phosphate + H(+)</text>
        <dbReference type="Rhea" id="RHEA:67028"/>
        <dbReference type="ChEBI" id="CHEBI:15377"/>
        <dbReference type="ChEBI" id="CHEBI:15378"/>
        <dbReference type="ChEBI" id="CHEBI:30616"/>
        <dbReference type="ChEBI" id="CHEBI:43474"/>
        <dbReference type="ChEBI" id="CHEBI:167627"/>
        <dbReference type="ChEBI" id="CHEBI:456216"/>
    </reaction>
    <physiologicalReaction direction="left-to-right" evidence="11">
        <dbReference type="Rhea" id="RHEA:67029"/>
    </physiologicalReaction>
</comment>
<dbReference type="PANTHER" id="PTHR24221:SF402">
    <property type="entry name" value="IRON-SULFUR CLUSTERS TRANSPORTER ABCB7, MITOCHONDRIAL"/>
    <property type="match status" value="1"/>
</dbReference>
<evidence type="ECO:0000259" key="13">
    <source>
        <dbReference type="PROSITE" id="PS50893"/>
    </source>
</evidence>
<dbReference type="GO" id="GO:0016887">
    <property type="term" value="F:ATP hydrolysis activity"/>
    <property type="evidence" value="ECO:0007669"/>
    <property type="project" value="InterPro"/>
</dbReference>
<evidence type="ECO:0000256" key="8">
    <source>
        <dbReference type="ARBA" id="ARBA00024363"/>
    </source>
</evidence>
<protein>
    <recommendedName>
        <fullName evidence="9">Iron-sulfur clusters transporter ABCB7, mitochondrial</fullName>
    </recommendedName>
    <alternativeName>
        <fullName evidence="10">ATP-binding cassette sub-family B member 7, mitochondrial</fullName>
    </alternativeName>
</protein>
<feature type="transmembrane region" description="Helical" evidence="12">
    <location>
        <begin position="108"/>
        <end position="130"/>
    </location>
</feature>
<keyword evidence="7 12" id="KW-0472">Membrane</keyword>
<feature type="domain" description="ABC transporter" evidence="13">
    <location>
        <begin position="236"/>
        <end position="477"/>
    </location>
</feature>
<dbReference type="InterPro" id="IPR027417">
    <property type="entry name" value="P-loop_NTPase"/>
</dbReference>
<dbReference type="SUPFAM" id="SSF90123">
    <property type="entry name" value="ABC transporter transmembrane region"/>
    <property type="match status" value="1"/>
</dbReference>
<dbReference type="PROSITE" id="PS00211">
    <property type="entry name" value="ABC_TRANSPORTER_1"/>
    <property type="match status" value="1"/>
</dbReference>
<dbReference type="FunFam" id="3.40.50.300:FF:000287">
    <property type="entry name" value="Multidrug ABC transporter ATP-binding protein"/>
    <property type="match status" value="1"/>
</dbReference>
<keyword evidence="5" id="KW-0067">ATP-binding</keyword>
<proteinExistence type="inferred from homology"/>
<dbReference type="InterPro" id="IPR011527">
    <property type="entry name" value="ABC1_TM_dom"/>
</dbReference>
<keyword evidence="4" id="KW-0547">Nucleotide-binding</keyword>
<evidence type="ECO:0000256" key="10">
    <source>
        <dbReference type="ARBA" id="ARBA00042945"/>
    </source>
</evidence>
<feature type="domain" description="ABC transmembrane type-1" evidence="14">
    <location>
        <begin position="1"/>
        <end position="170"/>
    </location>
</feature>
<evidence type="ECO:0000256" key="4">
    <source>
        <dbReference type="ARBA" id="ARBA00022741"/>
    </source>
</evidence>
<dbReference type="Pfam" id="PF00664">
    <property type="entry name" value="ABC_membrane"/>
    <property type="match status" value="1"/>
</dbReference>
<dbReference type="PROSITE" id="PS50893">
    <property type="entry name" value="ABC_TRANSPORTER_2"/>
    <property type="match status" value="1"/>
</dbReference>
<dbReference type="InterPro" id="IPR017871">
    <property type="entry name" value="ABC_transporter-like_CS"/>
</dbReference>
<dbReference type="Gene3D" id="3.40.50.300">
    <property type="entry name" value="P-loop containing nucleotide triphosphate hydrolases"/>
    <property type="match status" value="1"/>
</dbReference>
<dbReference type="Pfam" id="PF00005">
    <property type="entry name" value="ABC_tran"/>
    <property type="match status" value="1"/>
</dbReference>
<keyword evidence="3 12" id="KW-0812">Transmembrane</keyword>
<organism evidence="15">
    <name type="scientific">Xenopsylla cheopis</name>
    <name type="common">Oriental rat flea</name>
    <name type="synonym">Pulex cheopis</name>
    <dbReference type="NCBI Taxonomy" id="163159"/>
    <lineage>
        <taxon>Eukaryota</taxon>
        <taxon>Metazoa</taxon>
        <taxon>Ecdysozoa</taxon>
        <taxon>Arthropoda</taxon>
        <taxon>Hexapoda</taxon>
        <taxon>Insecta</taxon>
        <taxon>Pterygota</taxon>
        <taxon>Neoptera</taxon>
        <taxon>Endopterygota</taxon>
        <taxon>Siphonaptera</taxon>
        <taxon>Pulicidae</taxon>
        <taxon>Xenopsyllinae</taxon>
        <taxon>Xenopsylla</taxon>
    </lineage>
</organism>